<sequence length="800" mass="91457">MYKEFGNIDALMHCINEDKTISGIHSATAGRFPVRFVLFNNFNDYYDFVGRLMDNGVALTSVNDWLDSTYPDILINYVRLSEKIASLVKEKETTDLVIAPFSELARFYDNKVNKEFDAIISTIKAIEASQKAFDAKQRVYIPIVGLEGKMSRFFTDSQIYIWYFKNQEAQVNYRLILTNNTDYGVDGLAHNYSIVRNVNEWLRLWRNQQMKPNIICTSRSIFAFAEYAQPDNAFDFVTCNSCHEFLIKGLGLKLEFLSHVGTSTSHWESLAKEINAISFDFKKFFNAKFDIHALAGYDVFIKTWFENNSFFDRWLLVSYYIEKFCDTGYICAALKEIKGYSNVDIAQALLLTIFDLKDSEAYIDERREVLAYVSKEGIVLSDGIQKKLEEKLIGIAQTLGYSTALRYFSLVTNVEKALVIYWLGKGYIQRDAVKELYPDIYHYLGRTFGVKDSESKWLLSYFDDYKFAKVANSYSTKVKNAIGSYNHDSATFYSWYNSFSNTRTLLNNRKDIEVYFWIDGLGFDWVPFIQYIISERHNDNYYLNEVLAARAELPTKTDINKKYLQLLTQREDLPKSGDLDKLSHISRQYPQYIIDDLAIVRKTINEILNNNPGKKIAIVSDHGISFLSQYLPGFNLPGFVSDHGGRTAIAKKPTIDNRYIILDDNKTLCALRHNSLCAKTHDGCGCHGGCTPEEVLVPIFIVSSQPNASTWSATIEDFEISASNPVVKFKIKGVPFDQTAMVEYNSIEYQLNAVAGDVYSTPHLPLDASAQTILLKIGDKSQTFNLKLSLGSVEEDLFEF</sequence>
<gene>
    <name evidence="1" type="primary">pglZ</name>
    <name evidence="1" type="ORF">E5333_14440</name>
</gene>
<name>A0A4S2FJ76_9BACT</name>
<reference evidence="1 2" key="1">
    <citation type="submission" date="2019-04" db="EMBL/GenBank/DDBJ databases">
        <title>Microbes associate with the intestines of laboratory mice.</title>
        <authorList>
            <person name="Navarre W."/>
            <person name="Wong E."/>
            <person name="Huang K."/>
            <person name="Tropini C."/>
            <person name="Ng K."/>
            <person name="Yu B."/>
        </authorList>
    </citation>
    <scope>NUCLEOTIDE SEQUENCE [LARGE SCALE GENOMIC DNA]</scope>
    <source>
        <strain evidence="1 2">NM06_A21</strain>
    </source>
</reference>
<organism evidence="1 2">
    <name type="scientific">Muribaculum intestinale</name>
    <dbReference type="NCBI Taxonomy" id="1796646"/>
    <lineage>
        <taxon>Bacteria</taxon>
        <taxon>Pseudomonadati</taxon>
        <taxon>Bacteroidota</taxon>
        <taxon>Bacteroidia</taxon>
        <taxon>Bacteroidales</taxon>
        <taxon>Muribaculaceae</taxon>
        <taxon>Muribaculum</taxon>
    </lineage>
</organism>
<comment type="caution">
    <text evidence="1">The sequence shown here is derived from an EMBL/GenBank/DDBJ whole genome shotgun (WGS) entry which is preliminary data.</text>
</comment>
<proteinExistence type="predicted"/>
<dbReference type="AlphaFoldDB" id="A0A4S2FJ76"/>
<evidence type="ECO:0000313" key="1">
    <source>
        <dbReference type="EMBL" id="TGY68957.1"/>
    </source>
</evidence>
<accession>A0A4S2FJ76</accession>
<dbReference type="RefSeq" id="WP_135993956.1">
    <property type="nucleotide sequence ID" value="NZ_CBFGDC010000012.1"/>
</dbReference>
<dbReference type="Proteomes" id="UP000306630">
    <property type="component" value="Unassembled WGS sequence"/>
</dbReference>
<dbReference type="EMBL" id="SRYD01000082">
    <property type="protein sequence ID" value="TGY68957.1"/>
    <property type="molecule type" value="Genomic_DNA"/>
</dbReference>
<dbReference type="NCBIfam" id="NF033445">
    <property type="entry name" value="BREX_PglZ_4"/>
    <property type="match status" value="1"/>
</dbReference>
<evidence type="ECO:0000313" key="2">
    <source>
        <dbReference type="Proteomes" id="UP000306630"/>
    </source>
</evidence>
<protein>
    <submittedName>
        <fullName evidence="1">BREX-4 system phosphatase PglZ</fullName>
    </submittedName>
</protein>